<feature type="domain" description="RRM" evidence="6">
    <location>
        <begin position="58"/>
        <end position="133"/>
    </location>
</feature>
<accession>A0A836JFG9</accession>
<dbReference type="AlphaFoldDB" id="A0A836JFG9"/>
<dbReference type="PANTHER" id="PTHR48033:SF10">
    <property type="entry name" value="RNA-BINDING PROTEIN SQUID"/>
    <property type="match status" value="1"/>
</dbReference>
<evidence type="ECO:0000256" key="4">
    <source>
        <dbReference type="PROSITE-ProRule" id="PRU00176"/>
    </source>
</evidence>
<dbReference type="InterPro" id="IPR012677">
    <property type="entry name" value="Nucleotide-bd_a/b_plait_sf"/>
</dbReference>
<dbReference type="PROSITE" id="PS50102">
    <property type="entry name" value="RRM"/>
    <property type="match status" value="2"/>
</dbReference>
<evidence type="ECO:0000313" key="7">
    <source>
        <dbReference type="EMBL" id="KAG5311209.1"/>
    </source>
</evidence>
<gene>
    <name evidence="7" type="primary">Sqd_0</name>
    <name evidence="7" type="ORF">G6Z75_0012876</name>
</gene>
<feature type="non-terminal residue" evidence="7">
    <location>
        <position position="1"/>
    </location>
</feature>
<evidence type="ECO:0000256" key="1">
    <source>
        <dbReference type="ARBA" id="ARBA00004123"/>
    </source>
</evidence>
<feature type="region of interest" description="Disordered" evidence="5">
    <location>
        <begin position="1"/>
        <end position="58"/>
    </location>
</feature>
<feature type="compositionally biased region" description="Polar residues" evidence="5">
    <location>
        <begin position="7"/>
        <end position="25"/>
    </location>
</feature>
<keyword evidence="2 4" id="KW-0694">RNA-binding</keyword>
<comment type="caution">
    <text evidence="7">The sequence shown here is derived from an EMBL/GenBank/DDBJ whole genome shotgun (WGS) entry which is preliminary data.</text>
</comment>
<protein>
    <submittedName>
        <fullName evidence="7">SQD protein</fullName>
    </submittedName>
</protein>
<dbReference type="GO" id="GO:0005654">
    <property type="term" value="C:nucleoplasm"/>
    <property type="evidence" value="ECO:0007669"/>
    <property type="project" value="TreeGrafter"/>
</dbReference>
<name>A0A836JFG9_9HYME</name>
<keyword evidence="8" id="KW-1185">Reference proteome</keyword>
<dbReference type="GO" id="GO:0003723">
    <property type="term" value="F:RNA binding"/>
    <property type="evidence" value="ECO:0007669"/>
    <property type="project" value="UniProtKB-UniRule"/>
</dbReference>
<comment type="subcellular location">
    <subcellularLocation>
        <location evidence="1">Nucleus</location>
    </subcellularLocation>
</comment>
<feature type="compositionally biased region" description="Low complexity" evidence="5">
    <location>
        <begin position="26"/>
        <end position="46"/>
    </location>
</feature>
<dbReference type="Gene3D" id="3.30.70.330">
    <property type="match status" value="2"/>
</dbReference>
<evidence type="ECO:0000259" key="6">
    <source>
        <dbReference type="PROSITE" id="PS50102"/>
    </source>
</evidence>
<dbReference type="SUPFAM" id="SSF54928">
    <property type="entry name" value="RNA-binding domain, RBD"/>
    <property type="match status" value="2"/>
</dbReference>
<organism evidence="7 8">
    <name type="scientific">Acromyrmex insinuator</name>
    <dbReference type="NCBI Taxonomy" id="230686"/>
    <lineage>
        <taxon>Eukaryota</taxon>
        <taxon>Metazoa</taxon>
        <taxon>Ecdysozoa</taxon>
        <taxon>Arthropoda</taxon>
        <taxon>Hexapoda</taxon>
        <taxon>Insecta</taxon>
        <taxon>Pterygota</taxon>
        <taxon>Neoptera</taxon>
        <taxon>Endopterygota</taxon>
        <taxon>Hymenoptera</taxon>
        <taxon>Apocrita</taxon>
        <taxon>Aculeata</taxon>
        <taxon>Formicoidea</taxon>
        <taxon>Formicidae</taxon>
        <taxon>Myrmicinae</taxon>
        <taxon>Acromyrmex</taxon>
    </lineage>
</organism>
<dbReference type="GO" id="GO:0010468">
    <property type="term" value="P:regulation of gene expression"/>
    <property type="evidence" value="ECO:0007669"/>
    <property type="project" value="TreeGrafter"/>
</dbReference>
<evidence type="ECO:0000256" key="5">
    <source>
        <dbReference type="SAM" id="MobiDB-lite"/>
    </source>
</evidence>
<evidence type="ECO:0000313" key="8">
    <source>
        <dbReference type="Proteomes" id="UP000667349"/>
    </source>
</evidence>
<dbReference type="Pfam" id="PF00076">
    <property type="entry name" value="RRM_1"/>
    <property type="match status" value="2"/>
</dbReference>
<proteinExistence type="predicted"/>
<dbReference type="PANTHER" id="PTHR48033">
    <property type="entry name" value="RNA-BINDING (RRM/RBD/RNP MOTIFS) FAMILY PROTEIN"/>
    <property type="match status" value="1"/>
</dbReference>
<dbReference type="GO" id="GO:0000785">
    <property type="term" value="C:chromatin"/>
    <property type="evidence" value="ECO:0007669"/>
    <property type="project" value="TreeGrafter"/>
</dbReference>
<evidence type="ECO:0000256" key="3">
    <source>
        <dbReference type="ARBA" id="ARBA00023242"/>
    </source>
</evidence>
<dbReference type="SMART" id="SM00360">
    <property type="entry name" value="RRM"/>
    <property type="match status" value="2"/>
</dbReference>
<feature type="region of interest" description="Disordered" evidence="5">
    <location>
        <begin position="271"/>
        <end position="291"/>
    </location>
</feature>
<dbReference type="EMBL" id="JAANHZ010000421">
    <property type="protein sequence ID" value="KAG5311209.1"/>
    <property type="molecule type" value="Genomic_DNA"/>
</dbReference>
<dbReference type="InterPro" id="IPR000504">
    <property type="entry name" value="RRM_dom"/>
</dbReference>
<dbReference type="InterPro" id="IPR035979">
    <property type="entry name" value="RBD_domain_sf"/>
</dbReference>
<sequence>MAAAVDFQNQPQTDGMQDQSGNQHPNESQNQEHSQHQHSSSQSQQQATAGIPGKDDERKLFIGGLSRNTTDKELRDHFGKFGEIESISVKVDPHTGISRGFAFMVFTNPKTIDKLLASGEHYINKRKVDPKRVSKKPQHGKIFVGGLTPEISDDDIKNYFSQYGTIVELQAPFDKVKNQRKGFCFITFDSKEVVYKLLKTPKQTINGKEVDVKKVKVNPDPRNQGFWAPGYGYGYGGGYGYIPEYNGYHNYDDVYANYDYAGYDGYDNMGYGPKPRGNGPGPRQFQRHQPY</sequence>
<keyword evidence="3" id="KW-0539">Nucleus</keyword>
<dbReference type="Proteomes" id="UP000667349">
    <property type="component" value="Unassembled WGS sequence"/>
</dbReference>
<feature type="domain" description="RRM" evidence="6">
    <location>
        <begin position="140"/>
        <end position="222"/>
    </location>
</feature>
<evidence type="ECO:0000256" key="2">
    <source>
        <dbReference type="ARBA" id="ARBA00022884"/>
    </source>
</evidence>
<feature type="non-terminal residue" evidence="7">
    <location>
        <position position="291"/>
    </location>
</feature>
<reference evidence="7" key="1">
    <citation type="submission" date="2020-02" db="EMBL/GenBank/DDBJ databases">
        <title>Relaxed selection underlies rapid genomic changes in the transitions from sociality to social parasitism in ants.</title>
        <authorList>
            <person name="Bi X."/>
        </authorList>
    </citation>
    <scope>NUCLEOTIDE SEQUENCE</scope>
    <source>
        <strain evidence="7">BGI-DK2013a</strain>
        <tissue evidence="7">Whole body</tissue>
    </source>
</reference>